<dbReference type="InterPro" id="IPR051783">
    <property type="entry name" value="NAD(P)-dependent_oxidoreduct"/>
</dbReference>
<reference evidence="2" key="1">
    <citation type="submission" date="2017-02" db="EMBL/GenBank/DDBJ databases">
        <title>Draft Genome Sequence of the Salt Water Bacterium Oceanospirillum linum ATCC 11336.</title>
        <authorList>
            <person name="Trachtenberg A.M."/>
            <person name="Carney J.G."/>
            <person name="Linnane J.D."/>
            <person name="Rheaume B.A."/>
            <person name="Pitts N.L."/>
            <person name="Mykles D.L."/>
            <person name="Maclea K.S."/>
        </authorList>
    </citation>
    <scope>NUCLEOTIDE SEQUENCE [LARGE SCALE GENOMIC DNA]</scope>
    <source>
        <strain evidence="2">ATCC 11336</strain>
    </source>
</reference>
<dbReference type="STRING" id="966.BTA35_0210215"/>
<evidence type="ECO:0000259" key="1">
    <source>
        <dbReference type="Pfam" id="PF01370"/>
    </source>
</evidence>
<dbReference type="PANTHER" id="PTHR48079">
    <property type="entry name" value="PROTEIN YEEZ"/>
    <property type="match status" value="1"/>
</dbReference>
<dbReference type="SUPFAM" id="SSF51735">
    <property type="entry name" value="NAD(P)-binding Rossmann-fold domains"/>
    <property type="match status" value="1"/>
</dbReference>
<dbReference type="Gene3D" id="3.40.50.720">
    <property type="entry name" value="NAD(P)-binding Rossmann-like Domain"/>
    <property type="match status" value="1"/>
</dbReference>
<dbReference type="GO" id="GO:0004029">
    <property type="term" value="F:aldehyde dehydrogenase (NAD+) activity"/>
    <property type="evidence" value="ECO:0007669"/>
    <property type="project" value="TreeGrafter"/>
</dbReference>
<protein>
    <recommendedName>
        <fullName evidence="1">NAD-dependent epimerase/dehydratase domain-containing protein</fullName>
    </recommendedName>
</protein>
<dbReference type="InterPro" id="IPR036291">
    <property type="entry name" value="NAD(P)-bd_dom_sf"/>
</dbReference>
<evidence type="ECO:0000313" key="2">
    <source>
        <dbReference type="EMBL" id="OOV87333.1"/>
    </source>
</evidence>
<keyword evidence="3" id="KW-1185">Reference proteome</keyword>
<dbReference type="AlphaFoldDB" id="A0A1T1HC09"/>
<dbReference type="PANTHER" id="PTHR48079:SF6">
    <property type="entry name" value="NAD(P)-BINDING DOMAIN-CONTAINING PROTEIN-RELATED"/>
    <property type="match status" value="1"/>
</dbReference>
<proteinExistence type="predicted"/>
<feature type="domain" description="NAD-dependent epimerase/dehydratase" evidence="1">
    <location>
        <begin position="6"/>
        <end position="211"/>
    </location>
</feature>
<dbReference type="RefSeq" id="WP_078319695.1">
    <property type="nucleotide sequence ID" value="NZ_FXTS01000003.1"/>
</dbReference>
<name>A0A1T1HC09_OCELI</name>
<dbReference type="EMBL" id="MTSD02000003">
    <property type="protein sequence ID" value="OOV87333.1"/>
    <property type="molecule type" value="Genomic_DNA"/>
</dbReference>
<organism evidence="2 3">
    <name type="scientific">Oceanospirillum linum</name>
    <dbReference type="NCBI Taxonomy" id="966"/>
    <lineage>
        <taxon>Bacteria</taxon>
        <taxon>Pseudomonadati</taxon>
        <taxon>Pseudomonadota</taxon>
        <taxon>Gammaproteobacteria</taxon>
        <taxon>Oceanospirillales</taxon>
        <taxon>Oceanospirillaceae</taxon>
        <taxon>Oceanospirillum</taxon>
    </lineage>
</organism>
<dbReference type="GO" id="GO:0005737">
    <property type="term" value="C:cytoplasm"/>
    <property type="evidence" value="ECO:0007669"/>
    <property type="project" value="TreeGrafter"/>
</dbReference>
<comment type="caution">
    <text evidence="2">The sequence shown here is derived from an EMBL/GenBank/DDBJ whole genome shotgun (WGS) entry which is preliminary data.</text>
</comment>
<accession>A0A1T1HC09</accession>
<evidence type="ECO:0000313" key="3">
    <source>
        <dbReference type="Proteomes" id="UP000190064"/>
    </source>
</evidence>
<dbReference type="InterPro" id="IPR001509">
    <property type="entry name" value="Epimerase_deHydtase"/>
</dbReference>
<sequence>MSAQEILIVGCGDIGSRTARLLAENYQVYGARRNPQNLPEEVHPVTLDVADPDSWQALTLKPDYIIYSVAAGGFSEAFYQSAYLDGVQQMLHWLKKSKHTPRHILFVSSSSVYGQTEGEVVDEAVQPNPSGFAGSIMLKAEEALRNSGLNHSCVRFSGIYGPGRDMLIRQVCQGRIAPEVPVKYTNRIHSDDCAGVLAHLVAMVESGKTPELIYLATDKGSVPLFEVMSWMAEVLQVTPTEVVESPTRRRTSKICDNRLLLSTGYKFTYPTYREGYWDALQAVKAKIKSGS</sequence>
<gene>
    <name evidence="2" type="ORF">BTA35_0210215</name>
</gene>
<dbReference type="Proteomes" id="UP000190064">
    <property type="component" value="Unassembled WGS sequence"/>
</dbReference>
<dbReference type="Pfam" id="PF01370">
    <property type="entry name" value="Epimerase"/>
    <property type="match status" value="1"/>
</dbReference>